<dbReference type="AlphaFoldDB" id="A0ABD2Z0K0"/>
<evidence type="ECO:0000256" key="1">
    <source>
        <dbReference type="SAM" id="Coils"/>
    </source>
</evidence>
<evidence type="ECO:0008006" key="5">
    <source>
        <dbReference type="Google" id="ProtNLM"/>
    </source>
</evidence>
<feature type="region of interest" description="Disordered" evidence="2">
    <location>
        <begin position="32"/>
        <end position="52"/>
    </location>
</feature>
<dbReference type="EMBL" id="JBJUIK010000011">
    <property type="protein sequence ID" value="KAL3513036.1"/>
    <property type="molecule type" value="Genomic_DNA"/>
</dbReference>
<gene>
    <name evidence="3" type="ORF">ACH5RR_025753</name>
</gene>
<sequence length="128" mass="14414">MKFESKKAIENGVPVNEATICTKHLGTTSRYIYGKGRDSKPPKKLRSSSTTMLPSVMDEQMQDELSKTKEELNQATKKLNEIGEELAAAKKKLNMQEKIIDWIKDFVIEKFGMILTTLCLDDESGNGK</sequence>
<organism evidence="3 4">
    <name type="scientific">Cinchona calisaya</name>
    <dbReference type="NCBI Taxonomy" id="153742"/>
    <lineage>
        <taxon>Eukaryota</taxon>
        <taxon>Viridiplantae</taxon>
        <taxon>Streptophyta</taxon>
        <taxon>Embryophyta</taxon>
        <taxon>Tracheophyta</taxon>
        <taxon>Spermatophyta</taxon>
        <taxon>Magnoliopsida</taxon>
        <taxon>eudicotyledons</taxon>
        <taxon>Gunneridae</taxon>
        <taxon>Pentapetalae</taxon>
        <taxon>asterids</taxon>
        <taxon>lamiids</taxon>
        <taxon>Gentianales</taxon>
        <taxon>Rubiaceae</taxon>
        <taxon>Cinchonoideae</taxon>
        <taxon>Cinchoneae</taxon>
        <taxon>Cinchona</taxon>
    </lineage>
</organism>
<protein>
    <recommendedName>
        <fullName evidence="5">Transposase</fullName>
    </recommendedName>
</protein>
<comment type="caution">
    <text evidence="3">The sequence shown here is derived from an EMBL/GenBank/DDBJ whole genome shotgun (WGS) entry which is preliminary data.</text>
</comment>
<evidence type="ECO:0000256" key="2">
    <source>
        <dbReference type="SAM" id="MobiDB-lite"/>
    </source>
</evidence>
<dbReference type="Proteomes" id="UP001630127">
    <property type="component" value="Unassembled WGS sequence"/>
</dbReference>
<keyword evidence="1" id="KW-0175">Coiled coil</keyword>
<proteinExistence type="predicted"/>
<feature type="coiled-coil region" evidence="1">
    <location>
        <begin position="58"/>
        <end position="99"/>
    </location>
</feature>
<keyword evidence="4" id="KW-1185">Reference proteome</keyword>
<evidence type="ECO:0000313" key="3">
    <source>
        <dbReference type="EMBL" id="KAL3513036.1"/>
    </source>
</evidence>
<reference evidence="3 4" key="1">
    <citation type="submission" date="2024-11" db="EMBL/GenBank/DDBJ databases">
        <title>A near-complete genome assembly of Cinchona calisaya.</title>
        <authorList>
            <person name="Lian D.C."/>
            <person name="Zhao X.W."/>
            <person name="Wei L."/>
        </authorList>
    </citation>
    <scope>NUCLEOTIDE SEQUENCE [LARGE SCALE GENOMIC DNA]</scope>
    <source>
        <tissue evidence="3">Nenye</tissue>
    </source>
</reference>
<accession>A0ABD2Z0K0</accession>
<evidence type="ECO:0000313" key="4">
    <source>
        <dbReference type="Proteomes" id="UP001630127"/>
    </source>
</evidence>
<name>A0ABD2Z0K0_9GENT</name>